<keyword evidence="2" id="KW-1185">Reference proteome</keyword>
<reference evidence="1" key="1">
    <citation type="submission" date="2022-07" db="EMBL/GenBank/DDBJ databases">
        <title>Phylogenomic reconstructions and comparative analyses of Kickxellomycotina fungi.</title>
        <authorList>
            <person name="Reynolds N.K."/>
            <person name="Stajich J.E."/>
            <person name="Barry K."/>
            <person name="Grigoriev I.V."/>
            <person name="Crous P."/>
            <person name="Smith M.E."/>
        </authorList>
    </citation>
    <scope>NUCLEOTIDE SEQUENCE</scope>
    <source>
        <strain evidence="1">Benny 63K</strain>
    </source>
</reference>
<protein>
    <submittedName>
        <fullName evidence="1">Poly(RC)-binding protein 4</fullName>
    </submittedName>
</protein>
<evidence type="ECO:0000313" key="2">
    <source>
        <dbReference type="Proteomes" id="UP001150581"/>
    </source>
</evidence>
<gene>
    <name evidence="1" type="primary">PCBP4</name>
    <name evidence="1" type="ORF">LPJ66_004206</name>
</gene>
<proteinExistence type="predicted"/>
<dbReference type="Proteomes" id="UP001150581">
    <property type="component" value="Unassembled WGS sequence"/>
</dbReference>
<comment type="caution">
    <text evidence="1">The sequence shown here is derived from an EMBL/GenBank/DDBJ whole genome shotgun (WGS) entry which is preliminary data.</text>
</comment>
<evidence type="ECO:0000313" key="1">
    <source>
        <dbReference type="EMBL" id="KAJ1896079.1"/>
    </source>
</evidence>
<organism evidence="1 2">
    <name type="scientific">Kickxella alabastrina</name>
    <dbReference type="NCBI Taxonomy" id="61397"/>
    <lineage>
        <taxon>Eukaryota</taxon>
        <taxon>Fungi</taxon>
        <taxon>Fungi incertae sedis</taxon>
        <taxon>Zoopagomycota</taxon>
        <taxon>Kickxellomycotina</taxon>
        <taxon>Kickxellomycetes</taxon>
        <taxon>Kickxellales</taxon>
        <taxon>Kickxellaceae</taxon>
        <taxon>Kickxella</taxon>
    </lineage>
</organism>
<accession>A0ACC1IHY2</accession>
<name>A0ACC1IHY2_9FUNG</name>
<dbReference type="EMBL" id="JANBPG010000489">
    <property type="protein sequence ID" value="KAJ1896079.1"/>
    <property type="molecule type" value="Genomic_DNA"/>
</dbReference>
<sequence>MYMDGPTPPRTTKQPARVSGRNTTNIEISSDILENLSDIELEAVSDSEHLYIISAGKYHGNDNSDNDNDSDSEEGLSNVEESTVTAESHSPAADKQPATAAVFAAKDASDAIKDILTLRLVFPAEDGGMLIGKNGRHIIKLKESTRASWFITANSSNFEDRIVVIRGTIDNIVHAVHTLAEHINHEQSVGEKNTPQQQQQQTILPLRFLFPTKIIGFILGSGGSRIEKLRQIPGINRVHISNTAIPFTHERIVEITGTDDGLRAATTGLLQATESELTRMQDAATLYKPTKNGLNLFLAQEKILIGGPGSSRSAFDGDHGRKRSRSALVVEQKDSAQRAYSGGKRLRRSSDNAESRESPTKYIWPTERSPVRAKDGRDTSSSSSSSRNSNDNGRCSRGTEEKLVIPDFIAGRLIGRNGCHLERIKSDSGASIHLSPRVRNMPDRVVTIIGLSDEVRSARKLISETMRHFEDKEV</sequence>